<keyword evidence="4" id="KW-1185">Reference proteome</keyword>
<dbReference type="InterPro" id="IPR036388">
    <property type="entry name" value="WH-like_DNA-bd_sf"/>
</dbReference>
<evidence type="ECO:0000256" key="2">
    <source>
        <dbReference type="SAM" id="MobiDB-lite"/>
    </source>
</evidence>
<dbReference type="InterPro" id="IPR047016">
    <property type="entry name" value="RGS6/7/9/11"/>
</dbReference>
<dbReference type="GO" id="GO:0005737">
    <property type="term" value="C:cytoplasm"/>
    <property type="evidence" value="ECO:0007669"/>
    <property type="project" value="TreeGrafter"/>
</dbReference>
<accession>A0A915E830</accession>
<evidence type="ECO:0000256" key="1">
    <source>
        <dbReference type="ARBA" id="ARBA00022700"/>
    </source>
</evidence>
<reference evidence="5" key="1">
    <citation type="submission" date="2022-11" db="UniProtKB">
        <authorList>
            <consortium name="WormBaseParasite"/>
        </authorList>
    </citation>
    <scope>IDENTIFICATION</scope>
</reference>
<dbReference type="PROSITE" id="PS50186">
    <property type="entry name" value="DEP"/>
    <property type="match status" value="1"/>
</dbReference>
<dbReference type="Proteomes" id="UP000887574">
    <property type="component" value="Unplaced"/>
</dbReference>
<name>A0A915E830_9BILA</name>
<dbReference type="GO" id="GO:0005886">
    <property type="term" value="C:plasma membrane"/>
    <property type="evidence" value="ECO:0007669"/>
    <property type="project" value="TreeGrafter"/>
</dbReference>
<evidence type="ECO:0000313" key="5">
    <source>
        <dbReference type="WBParaSite" id="jg3053"/>
    </source>
</evidence>
<dbReference type="GO" id="GO:0008277">
    <property type="term" value="P:regulation of G protein-coupled receptor signaling pathway"/>
    <property type="evidence" value="ECO:0007669"/>
    <property type="project" value="InterPro"/>
</dbReference>
<dbReference type="Gene3D" id="1.10.10.10">
    <property type="entry name" value="Winged helix-like DNA-binding domain superfamily/Winged helix DNA-binding domain"/>
    <property type="match status" value="1"/>
</dbReference>
<sequence>MADDPALELSSSNVAGTSGLGQQPTTSYSASSSSGLSRRHLLLDKLDEVALKLVDSAQFKTHKYFRVAVPQAITGQSLVQVIQETFVVEDGADALHMATILLHYGYLFPVIEQSQVVKEDNTLYRLQLHTSGLLIPNKPKLWNMLST</sequence>
<dbReference type="PANTHER" id="PTHR45746">
    <property type="entry name" value="LP21163P"/>
    <property type="match status" value="1"/>
</dbReference>
<dbReference type="SUPFAM" id="SSF46785">
    <property type="entry name" value="Winged helix' DNA-binding domain"/>
    <property type="match status" value="1"/>
</dbReference>
<feature type="region of interest" description="Disordered" evidence="2">
    <location>
        <begin position="1"/>
        <end position="33"/>
    </location>
</feature>
<dbReference type="InterPro" id="IPR000591">
    <property type="entry name" value="DEP_dom"/>
</dbReference>
<dbReference type="InterPro" id="IPR036390">
    <property type="entry name" value="WH_DNA-bd_sf"/>
</dbReference>
<dbReference type="CDD" id="cd04450">
    <property type="entry name" value="DEP_RGS7-like"/>
    <property type="match status" value="1"/>
</dbReference>
<dbReference type="WBParaSite" id="jg3053">
    <property type="protein sequence ID" value="jg3053"/>
    <property type="gene ID" value="jg3053"/>
</dbReference>
<organism evidence="4 5">
    <name type="scientific">Ditylenchus dipsaci</name>
    <dbReference type="NCBI Taxonomy" id="166011"/>
    <lineage>
        <taxon>Eukaryota</taxon>
        <taxon>Metazoa</taxon>
        <taxon>Ecdysozoa</taxon>
        <taxon>Nematoda</taxon>
        <taxon>Chromadorea</taxon>
        <taxon>Rhabditida</taxon>
        <taxon>Tylenchina</taxon>
        <taxon>Tylenchomorpha</taxon>
        <taxon>Sphaerularioidea</taxon>
        <taxon>Anguinidae</taxon>
        <taxon>Anguininae</taxon>
        <taxon>Ditylenchus</taxon>
    </lineage>
</organism>
<feature type="domain" description="DEP" evidence="3">
    <location>
        <begin position="47"/>
        <end position="128"/>
    </location>
</feature>
<dbReference type="PANTHER" id="PTHR45746:SF5">
    <property type="entry name" value="REGULATOR OF G-PROTEIN SIGNALING 7"/>
    <property type="match status" value="1"/>
</dbReference>
<feature type="compositionally biased region" description="Polar residues" evidence="2">
    <location>
        <begin position="9"/>
        <end position="26"/>
    </location>
</feature>
<dbReference type="GO" id="GO:0009968">
    <property type="term" value="P:negative regulation of signal transduction"/>
    <property type="evidence" value="ECO:0007669"/>
    <property type="project" value="UniProtKB-KW"/>
</dbReference>
<dbReference type="GO" id="GO:0005096">
    <property type="term" value="F:GTPase activator activity"/>
    <property type="evidence" value="ECO:0007669"/>
    <property type="project" value="TreeGrafter"/>
</dbReference>
<keyword evidence="1" id="KW-0734">Signal transduction inhibitor</keyword>
<dbReference type="AlphaFoldDB" id="A0A915E830"/>
<protein>
    <submittedName>
        <fullName evidence="5">DEP domain-containing protein</fullName>
    </submittedName>
</protein>
<dbReference type="GO" id="GO:0035556">
    <property type="term" value="P:intracellular signal transduction"/>
    <property type="evidence" value="ECO:0007669"/>
    <property type="project" value="InterPro"/>
</dbReference>
<evidence type="ECO:0000313" key="4">
    <source>
        <dbReference type="Proteomes" id="UP000887574"/>
    </source>
</evidence>
<proteinExistence type="predicted"/>
<evidence type="ECO:0000259" key="3">
    <source>
        <dbReference type="PROSITE" id="PS50186"/>
    </source>
</evidence>
<dbReference type="Pfam" id="PF00610">
    <property type="entry name" value="DEP"/>
    <property type="match status" value="1"/>
</dbReference>
<dbReference type="GO" id="GO:0043005">
    <property type="term" value="C:neuron projection"/>
    <property type="evidence" value="ECO:0007669"/>
    <property type="project" value="TreeGrafter"/>
</dbReference>
<dbReference type="SMART" id="SM00049">
    <property type="entry name" value="DEP"/>
    <property type="match status" value="1"/>
</dbReference>